<accession>A0A497EJ37</accession>
<organism evidence="2 3">
    <name type="scientific">Thermoproteota archaeon</name>
    <dbReference type="NCBI Taxonomy" id="2056631"/>
    <lineage>
        <taxon>Archaea</taxon>
        <taxon>Thermoproteota</taxon>
    </lineage>
</organism>
<evidence type="ECO:0000259" key="1">
    <source>
        <dbReference type="Pfam" id="PF14321"/>
    </source>
</evidence>
<evidence type="ECO:0000313" key="2">
    <source>
        <dbReference type="EMBL" id="RLE45356.1"/>
    </source>
</evidence>
<dbReference type="Pfam" id="PF14321">
    <property type="entry name" value="DUF4382"/>
    <property type="match status" value="1"/>
</dbReference>
<sequence>MIRPFFLCLLCFGFLILGLSTGCGTLLGTGEEGYGDVTFVLTDAPCDEIDVFEVDVVQITLVKFNGAVVTTLPATQRVNFADLTDMSEILVGTSIPAGFYKRASIALDFSNALVLLNGSTTPAAVVDEDGNPITGIVNTSLEFGTSARPYVSQTRSCLFVFDLDLNNSVTVDLTGNSVTFTPVISCTVDPSDPNPIISTGRLVSVDTETGDISLGIRNFITGNLLCRYTVHTEGDTVFHVNGSALTGSAGLEAVAALSEGTRVFAHGVVDTSRAALEADFVVAGMYVPGGDMDCVEGLVVSRDVGAGADPTLTVLGRCYDHTAQAWTFNQTFTVSASFADTTVLRWRSGDTALSTDNLNVGQRIRAFGVLSGTSLDASGVSQGVIRTLKTDIFGFAAGPVSGGTLTVDVRRIGLRPIANFDFVVESVSVADPAAFLVDAGSLSAGTVTTGTPVRVRGYMAPLTALSAEPDFSALTIIDRSDVASLLVVRYVPADPAAFTSISSESLSIDVSGATFAGVDQGFVGVIDLTASPEPTITPKFAIGLYHIIQDGTLTGFLSFENFSAALAERTAAGARVARIAALGGYDAGTQVLSASIVSVSLK</sequence>
<protein>
    <recommendedName>
        <fullName evidence="1">DUF4382 domain-containing protein</fullName>
    </recommendedName>
</protein>
<evidence type="ECO:0000313" key="3">
    <source>
        <dbReference type="Proteomes" id="UP000278475"/>
    </source>
</evidence>
<proteinExistence type="predicted"/>
<gene>
    <name evidence="2" type="ORF">DRJ31_11400</name>
</gene>
<dbReference type="AlphaFoldDB" id="A0A497EJ37"/>
<dbReference type="Proteomes" id="UP000278475">
    <property type="component" value="Unassembled WGS sequence"/>
</dbReference>
<comment type="caution">
    <text evidence="2">The sequence shown here is derived from an EMBL/GenBank/DDBJ whole genome shotgun (WGS) entry which is preliminary data.</text>
</comment>
<dbReference type="InterPro" id="IPR025491">
    <property type="entry name" value="DUF4382"/>
</dbReference>
<dbReference type="PROSITE" id="PS51257">
    <property type="entry name" value="PROKAR_LIPOPROTEIN"/>
    <property type="match status" value="1"/>
</dbReference>
<feature type="domain" description="DUF4382" evidence="1">
    <location>
        <begin position="35"/>
        <end position="175"/>
    </location>
</feature>
<dbReference type="EMBL" id="QMQV01000265">
    <property type="protein sequence ID" value="RLE45356.1"/>
    <property type="molecule type" value="Genomic_DNA"/>
</dbReference>
<reference evidence="2 3" key="1">
    <citation type="submission" date="2018-06" db="EMBL/GenBank/DDBJ databases">
        <title>Extensive metabolic versatility and redundancy in microbially diverse, dynamic hydrothermal sediments.</title>
        <authorList>
            <person name="Dombrowski N."/>
            <person name="Teske A."/>
            <person name="Baker B.J."/>
        </authorList>
    </citation>
    <scope>NUCLEOTIDE SEQUENCE [LARGE SCALE GENOMIC DNA]</scope>
    <source>
        <strain evidence="2">B66_G16</strain>
    </source>
</reference>
<name>A0A497EJ37_9CREN</name>